<dbReference type="SUPFAM" id="SSF52980">
    <property type="entry name" value="Restriction endonuclease-like"/>
    <property type="match status" value="1"/>
</dbReference>
<protein>
    <recommendedName>
        <fullName evidence="2">UPF0102 protein PhaeoP97_02615</fullName>
    </recommendedName>
</protein>
<keyword evidence="4" id="KW-1185">Reference proteome</keyword>
<evidence type="ECO:0000313" key="3">
    <source>
        <dbReference type="EMBL" id="APG47994.1"/>
    </source>
</evidence>
<dbReference type="GO" id="GO:0003676">
    <property type="term" value="F:nucleic acid binding"/>
    <property type="evidence" value="ECO:0007669"/>
    <property type="project" value="InterPro"/>
</dbReference>
<organism evidence="3 4">
    <name type="scientific">Phaeobacter porticola</name>
    <dbReference type="NCBI Taxonomy" id="1844006"/>
    <lineage>
        <taxon>Bacteria</taxon>
        <taxon>Pseudomonadati</taxon>
        <taxon>Pseudomonadota</taxon>
        <taxon>Alphaproteobacteria</taxon>
        <taxon>Rhodobacterales</taxon>
        <taxon>Roseobacteraceae</taxon>
        <taxon>Phaeobacter</taxon>
    </lineage>
</organism>
<dbReference type="EMBL" id="CP016364">
    <property type="protein sequence ID" value="APG47994.1"/>
    <property type="molecule type" value="Genomic_DNA"/>
</dbReference>
<sequence>MIVSGSQDNQSKQPTARALRGSKSYHAGLAAEDLVAQYYERAGYCVAARRWRGGGAEIDLILRQGAMVVFVEVKHSASRDQALARISAAQMQRMMASAAQFLAGEPAGQLTESRLDIALVDGIGKVEVIENAYGQG</sequence>
<comment type="similarity">
    <text evidence="1 2">Belongs to the UPF0102 family.</text>
</comment>
<dbReference type="KEGG" id="php:PhaeoP97_02615"/>
<dbReference type="Pfam" id="PF02021">
    <property type="entry name" value="UPF0102"/>
    <property type="match status" value="1"/>
</dbReference>
<accession>A0A1L3I7C2</accession>
<dbReference type="PANTHER" id="PTHR34039">
    <property type="entry name" value="UPF0102 PROTEIN YRAN"/>
    <property type="match status" value="1"/>
</dbReference>
<dbReference type="AlphaFoldDB" id="A0A1L3I7C2"/>
<dbReference type="Proteomes" id="UP000183859">
    <property type="component" value="Chromosome"/>
</dbReference>
<dbReference type="PANTHER" id="PTHR34039:SF1">
    <property type="entry name" value="UPF0102 PROTEIN YRAN"/>
    <property type="match status" value="1"/>
</dbReference>
<dbReference type="STRING" id="1844006.PhaeoP97_02615"/>
<reference evidence="4" key="1">
    <citation type="submission" date="2016-07" db="EMBL/GenBank/DDBJ databases">
        <title>Phaeobacter portensis sp. nov., a tropodithietic acid producing bacterium isolated from a German harbor.</title>
        <authorList>
            <person name="Freese H.M."/>
            <person name="Bunk B."/>
            <person name="Breider S."/>
            <person name="Brinkhoff T."/>
        </authorList>
    </citation>
    <scope>NUCLEOTIDE SEQUENCE [LARGE SCALE GENOMIC DNA]</scope>
    <source>
        <strain evidence="4">P97</strain>
    </source>
</reference>
<evidence type="ECO:0000256" key="1">
    <source>
        <dbReference type="ARBA" id="ARBA00006738"/>
    </source>
</evidence>
<keyword evidence="3" id="KW-0255">Endonuclease</keyword>
<evidence type="ECO:0000256" key="2">
    <source>
        <dbReference type="HAMAP-Rule" id="MF_00048"/>
    </source>
</evidence>
<dbReference type="InterPro" id="IPR003509">
    <property type="entry name" value="UPF0102_YraN-like"/>
</dbReference>
<dbReference type="HAMAP" id="MF_00048">
    <property type="entry name" value="UPF0102"/>
    <property type="match status" value="1"/>
</dbReference>
<dbReference type="GO" id="GO:0004519">
    <property type="term" value="F:endonuclease activity"/>
    <property type="evidence" value="ECO:0007669"/>
    <property type="project" value="UniProtKB-KW"/>
</dbReference>
<dbReference type="InterPro" id="IPR011335">
    <property type="entry name" value="Restrct_endonuc-II-like"/>
</dbReference>
<dbReference type="InterPro" id="IPR011856">
    <property type="entry name" value="tRNA_endonuc-like_dom_sf"/>
</dbReference>
<keyword evidence="3" id="KW-0540">Nuclease</keyword>
<keyword evidence="3" id="KW-0378">Hydrolase</keyword>
<name>A0A1L3I7C2_9RHOB</name>
<evidence type="ECO:0000313" key="4">
    <source>
        <dbReference type="Proteomes" id="UP000183859"/>
    </source>
</evidence>
<proteinExistence type="inferred from homology"/>
<dbReference type="Gene3D" id="3.40.1350.10">
    <property type="match status" value="1"/>
</dbReference>
<gene>
    <name evidence="3" type="ORF">PhaeoP97_02615</name>
</gene>